<gene>
    <name evidence="1" type="ORF">A3J01_02915</name>
</gene>
<reference evidence="1 2" key="1">
    <citation type="journal article" date="2016" name="Nat. Commun.">
        <title>Thousands of microbial genomes shed light on interconnected biogeochemical processes in an aquifer system.</title>
        <authorList>
            <person name="Anantharaman K."/>
            <person name="Brown C.T."/>
            <person name="Hug L.A."/>
            <person name="Sharon I."/>
            <person name="Castelle C.J."/>
            <person name="Probst A.J."/>
            <person name="Thomas B.C."/>
            <person name="Singh A."/>
            <person name="Wilkins M.J."/>
            <person name="Karaoz U."/>
            <person name="Brodie E.L."/>
            <person name="Williams K.H."/>
            <person name="Hubbard S.S."/>
            <person name="Banfield J.F."/>
        </authorList>
    </citation>
    <scope>NUCLEOTIDE SEQUENCE [LARGE SCALE GENOMIC DNA]</scope>
</reference>
<dbReference type="AlphaFoldDB" id="A0A1F8H2Z9"/>
<dbReference type="Proteomes" id="UP000177609">
    <property type="component" value="Unassembled WGS sequence"/>
</dbReference>
<protein>
    <submittedName>
        <fullName evidence="1">Uncharacterized protein</fullName>
    </submittedName>
</protein>
<proteinExistence type="predicted"/>
<sequence>MMPAFSKEKEKEFLAVIRLLLVRRPDISILGLQEALNQNGYRFHREYVTKLQKKVLTERIHRIEDRQLLSKEIAEFEDLIGVTANELWRIILAKNSSNHEKIRAIGTLVNNRSVLLEKKFNAGVFEKQLGKVKAEPVLTPEQRQMVSNALDYVHSLSLQNQGS</sequence>
<dbReference type="EMBL" id="MGKV01000014">
    <property type="protein sequence ID" value="OGN32002.1"/>
    <property type="molecule type" value="Genomic_DNA"/>
</dbReference>
<evidence type="ECO:0000313" key="1">
    <source>
        <dbReference type="EMBL" id="OGN32002.1"/>
    </source>
</evidence>
<organism evidence="1 2">
    <name type="scientific">Candidatus Yanofskybacteria bacterium RIFCSPLOWO2_02_FULL_45_18</name>
    <dbReference type="NCBI Taxonomy" id="1802707"/>
    <lineage>
        <taxon>Bacteria</taxon>
        <taxon>Candidatus Yanofskyibacteriota</taxon>
    </lineage>
</organism>
<accession>A0A1F8H2Z9</accession>
<comment type="caution">
    <text evidence="1">The sequence shown here is derived from an EMBL/GenBank/DDBJ whole genome shotgun (WGS) entry which is preliminary data.</text>
</comment>
<name>A0A1F8H2Z9_9BACT</name>
<evidence type="ECO:0000313" key="2">
    <source>
        <dbReference type="Proteomes" id="UP000177609"/>
    </source>
</evidence>